<reference evidence="2 3" key="1">
    <citation type="submission" date="2015-05" db="EMBL/GenBank/DDBJ databases">
        <authorList>
            <person name="Wang D.B."/>
            <person name="Wang M."/>
        </authorList>
    </citation>
    <scope>NUCLEOTIDE SEQUENCE [LARGE SCALE GENOMIC DNA]</scope>
    <source>
        <strain evidence="2">VL1</strain>
    </source>
</reference>
<dbReference type="Proteomes" id="UP000044602">
    <property type="component" value="Unassembled WGS sequence"/>
</dbReference>
<accession>A0A0G4M4C6</accession>
<dbReference type="Gene3D" id="3.60.21.10">
    <property type="match status" value="1"/>
</dbReference>
<evidence type="ECO:0000313" key="2">
    <source>
        <dbReference type="EMBL" id="CRK29143.1"/>
    </source>
</evidence>
<name>A0A0G4M4C6_VERLO</name>
<dbReference type="InterPro" id="IPR051693">
    <property type="entry name" value="UPF0046_metallophosphoest"/>
</dbReference>
<dbReference type="AlphaFoldDB" id="A0A0G4M4C6"/>
<gene>
    <name evidence="2" type="ORF">BN1708_015492</name>
</gene>
<keyword evidence="3" id="KW-1185">Reference proteome</keyword>
<dbReference type="PANTHER" id="PTHR12905">
    <property type="entry name" value="METALLOPHOSPHOESTERASE"/>
    <property type="match status" value="1"/>
</dbReference>
<feature type="domain" description="Calcineurin-like phosphoesterase" evidence="1">
    <location>
        <begin position="61"/>
        <end position="236"/>
    </location>
</feature>
<evidence type="ECO:0000313" key="3">
    <source>
        <dbReference type="Proteomes" id="UP000044602"/>
    </source>
</evidence>
<dbReference type="GO" id="GO:0016787">
    <property type="term" value="F:hydrolase activity"/>
    <property type="evidence" value="ECO:0007669"/>
    <property type="project" value="InterPro"/>
</dbReference>
<dbReference type="CDD" id="cd07379">
    <property type="entry name" value="MPP_239FB"/>
    <property type="match status" value="1"/>
</dbReference>
<dbReference type="InterPro" id="IPR029052">
    <property type="entry name" value="Metallo-depent_PP-like"/>
</dbReference>
<dbReference type="PANTHER" id="PTHR12905:SF18">
    <property type="entry name" value="ESTER HYDROLASE, PUTATIVE (AFU_ORTHOLOGUE AFUA_4G03130)-RELATED"/>
    <property type="match status" value="1"/>
</dbReference>
<dbReference type="EMBL" id="CVQH01021040">
    <property type="protein sequence ID" value="CRK29143.1"/>
    <property type="molecule type" value="Genomic_DNA"/>
</dbReference>
<sequence length="327" mass="35325">MAILQRLGLRRRSRFDPQTPLDAFLDSPLQTLISALYALLLTLRGRPYAPPTHNAIRVVCLADTHDLFPADPVPEGDLLIHAGDLSTPGTAAALQAQIDFLAAQPHTHKVLVAGNHDAYFDPNARSLADRTFRTPLDLKGVHYLQHEALTLTFAARGGRRLRLYGAPDVPRCGPADFAFQYDAAAPPWQGAVPADTDVLITHTPPFAHRDLRLGCPALLAELWRVRPRLHVFGHVHFGHGREAAHYDGAQAAYESLVARRGGPVRDLLPSGAWIDALKVAAYGLHAVVFKVLMLGPGGNTGGTWLVNAGLMKGNSGKLGNPPQVVVL</sequence>
<evidence type="ECO:0000259" key="1">
    <source>
        <dbReference type="Pfam" id="PF00149"/>
    </source>
</evidence>
<proteinExistence type="predicted"/>
<feature type="non-terminal residue" evidence="2">
    <location>
        <position position="327"/>
    </location>
</feature>
<protein>
    <recommendedName>
        <fullName evidence="1">Calcineurin-like phosphoesterase domain-containing protein</fullName>
    </recommendedName>
</protein>
<dbReference type="InterPro" id="IPR004843">
    <property type="entry name" value="Calcineurin-like_PHP"/>
</dbReference>
<organism evidence="2 3">
    <name type="scientific">Verticillium longisporum</name>
    <name type="common">Verticillium dahliae var. longisporum</name>
    <dbReference type="NCBI Taxonomy" id="100787"/>
    <lineage>
        <taxon>Eukaryota</taxon>
        <taxon>Fungi</taxon>
        <taxon>Dikarya</taxon>
        <taxon>Ascomycota</taxon>
        <taxon>Pezizomycotina</taxon>
        <taxon>Sordariomycetes</taxon>
        <taxon>Hypocreomycetidae</taxon>
        <taxon>Glomerellales</taxon>
        <taxon>Plectosphaerellaceae</taxon>
        <taxon>Verticillium</taxon>
    </lineage>
</organism>
<dbReference type="Pfam" id="PF00149">
    <property type="entry name" value="Metallophos"/>
    <property type="match status" value="1"/>
</dbReference>
<dbReference type="SUPFAM" id="SSF56300">
    <property type="entry name" value="Metallo-dependent phosphatases"/>
    <property type="match status" value="1"/>
</dbReference>